<accession>A0A2N6UKG1</accession>
<evidence type="ECO:0000256" key="4">
    <source>
        <dbReference type="ARBA" id="ARBA00023136"/>
    </source>
</evidence>
<keyword evidence="4 5" id="KW-0472">Membrane</keyword>
<feature type="domain" description="ABC-2 type transporter transmembrane" evidence="6">
    <location>
        <begin position="17"/>
        <end position="351"/>
    </location>
</feature>
<dbReference type="RefSeq" id="WP_102197441.1">
    <property type="nucleotide sequence ID" value="NZ_JAHAHW010000016.1"/>
</dbReference>
<feature type="transmembrane region" description="Helical" evidence="5">
    <location>
        <begin position="241"/>
        <end position="264"/>
    </location>
</feature>
<reference evidence="7 8" key="1">
    <citation type="submission" date="2017-09" db="EMBL/GenBank/DDBJ databases">
        <title>Bacterial strain isolated from the female urinary microbiota.</title>
        <authorList>
            <person name="Thomas-White K."/>
            <person name="Kumar N."/>
            <person name="Forster S."/>
            <person name="Putonti C."/>
            <person name="Lawley T."/>
            <person name="Wolfe A.J."/>
        </authorList>
    </citation>
    <scope>NUCLEOTIDE SEQUENCE [LARGE SCALE GENOMIC DNA]</scope>
    <source>
        <strain evidence="7 8">UMB0204</strain>
    </source>
</reference>
<dbReference type="AlphaFoldDB" id="A0A2N6UKG1"/>
<comment type="subcellular location">
    <subcellularLocation>
        <location evidence="1">Membrane</location>
        <topology evidence="1">Multi-pass membrane protein</topology>
    </subcellularLocation>
</comment>
<feature type="transmembrane region" description="Helical" evidence="5">
    <location>
        <begin position="205"/>
        <end position="229"/>
    </location>
</feature>
<dbReference type="EMBL" id="PNHP01000001">
    <property type="protein sequence ID" value="PMC82350.1"/>
    <property type="molecule type" value="Genomic_DNA"/>
</dbReference>
<dbReference type="PANTHER" id="PTHR43027">
    <property type="entry name" value="DOXORUBICIN RESISTANCE ABC TRANSPORTER PERMEASE PROTEIN DRRC-RELATED"/>
    <property type="match status" value="1"/>
</dbReference>
<dbReference type="Pfam" id="PF12698">
    <property type="entry name" value="ABC2_membrane_3"/>
    <property type="match status" value="1"/>
</dbReference>
<gene>
    <name evidence="7" type="ORF">CJ192_01055</name>
</gene>
<comment type="caution">
    <text evidence="7">The sequence shown here is derived from an EMBL/GenBank/DDBJ whole genome shotgun (WGS) entry which is preliminary data.</text>
</comment>
<dbReference type="InterPro" id="IPR013525">
    <property type="entry name" value="ABC2_TM"/>
</dbReference>
<dbReference type="GeneID" id="84577767"/>
<evidence type="ECO:0000256" key="3">
    <source>
        <dbReference type="ARBA" id="ARBA00022989"/>
    </source>
</evidence>
<feature type="transmembrane region" description="Helical" evidence="5">
    <location>
        <begin position="276"/>
        <end position="293"/>
    </location>
</feature>
<feature type="transmembrane region" description="Helical" evidence="5">
    <location>
        <begin position="162"/>
        <end position="185"/>
    </location>
</feature>
<keyword evidence="3 5" id="KW-1133">Transmembrane helix</keyword>
<evidence type="ECO:0000256" key="2">
    <source>
        <dbReference type="ARBA" id="ARBA00022692"/>
    </source>
</evidence>
<evidence type="ECO:0000313" key="8">
    <source>
        <dbReference type="Proteomes" id="UP000235658"/>
    </source>
</evidence>
<evidence type="ECO:0000313" key="7">
    <source>
        <dbReference type="EMBL" id="PMC82350.1"/>
    </source>
</evidence>
<protein>
    <submittedName>
        <fullName evidence="7">Antibiotic ABC transporter permease</fullName>
    </submittedName>
</protein>
<dbReference type="Proteomes" id="UP000235658">
    <property type="component" value="Unassembled WGS sequence"/>
</dbReference>
<keyword evidence="2 5" id="KW-0812">Transmembrane</keyword>
<dbReference type="GO" id="GO:0140359">
    <property type="term" value="F:ABC-type transporter activity"/>
    <property type="evidence" value="ECO:0007669"/>
    <property type="project" value="InterPro"/>
</dbReference>
<sequence length="361" mass="41656">MFLHSFKNTFKILIRDKTLIFWSLIFPLILGFFFNIALGNIKNSMKFEPINVSVKDGLRDDKYFDDFLNKLEKEKIFKLHDEKNMDDEKIIAYIKDYDKVELKKSGLYESIVESVMNAYLRKGMMAEKIFRKNPNFNSKILTESSNYIIDNSKKNIDIVNTFFYCLIGMQALYGFSFGLLIIYRYEANLSSLAKRNAIAPIKKSVSLLASILAGFIINFSIVLFTILFFNKIYKIDFSSKLIPLIFLIGLASLFGVLVGALIALSNKSSIEVKNGIGIAISMVFSYFAGMMNSDMKIMVQENYPIINKLNPASLINDGIYSLYYYDNLDRYWENIKYLLFLTLLFGLISYLLTRGRQYDSI</sequence>
<feature type="transmembrane region" description="Helical" evidence="5">
    <location>
        <begin position="335"/>
        <end position="353"/>
    </location>
</feature>
<organism evidence="7 8">
    <name type="scientific">Anaerococcus hydrogenalis</name>
    <dbReference type="NCBI Taxonomy" id="33029"/>
    <lineage>
        <taxon>Bacteria</taxon>
        <taxon>Bacillati</taxon>
        <taxon>Bacillota</taxon>
        <taxon>Tissierellia</taxon>
        <taxon>Tissierellales</taxon>
        <taxon>Peptoniphilaceae</taxon>
        <taxon>Anaerococcus</taxon>
    </lineage>
</organism>
<evidence type="ECO:0000256" key="1">
    <source>
        <dbReference type="ARBA" id="ARBA00004141"/>
    </source>
</evidence>
<name>A0A2N6UKG1_9FIRM</name>
<dbReference type="InterPro" id="IPR052902">
    <property type="entry name" value="ABC-2_transporter"/>
</dbReference>
<proteinExistence type="predicted"/>
<feature type="transmembrane region" description="Helical" evidence="5">
    <location>
        <begin position="20"/>
        <end position="38"/>
    </location>
</feature>
<evidence type="ECO:0000259" key="6">
    <source>
        <dbReference type="Pfam" id="PF12698"/>
    </source>
</evidence>
<dbReference type="GO" id="GO:0016020">
    <property type="term" value="C:membrane"/>
    <property type="evidence" value="ECO:0007669"/>
    <property type="project" value="UniProtKB-SubCell"/>
</dbReference>
<dbReference type="PANTHER" id="PTHR43027:SF1">
    <property type="entry name" value="DOXORUBICIN RESISTANCE ABC TRANSPORTER PERMEASE PROTEIN DRRC-RELATED"/>
    <property type="match status" value="1"/>
</dbReference>
<evidence type="ECO:0000256" key="5">
    <source>
        <dbReference type="SAM" id="Phobius"/>
    </source>
</evidence>